<feature type="transmembrane region" description="Helical" evidence="1">
    <location>
        <begin position="129"/>
        <end position="147"/>
    </location>
</feature>
<keyword evidence="1" id="KW-0812">Transmembrane</keyword>
<proteinExistence type="predicted"/>
<reference evidence="3" key="1">
    <citation type="journal article" date="2012" name="PLoS Genet.">
        <title>The genomes of the fungal plant pathogens Cladosporium fulvum and Dothistroma septosporum reveal adaptation to different hosts and lifestyles but also signatures of common ancestry.</title>
        <authorList>
            <person name="de Wit P.J.G.M."/>
            <person name="van der Burgt A."/>
            <person name="Oekmen B."/>
            <person name="Stergiopoulos I."/>
            <person name="Abd-Elsalam K.A."/>
            <person name="Aerts A.L."/>
            <person name="Bahkali A.H."/>
            <person name="Beenen H.G."/>
            <person name="Chettri P."/>
            <person name="Cox M.P."/>
            <person name="Datema E."/>
            <person name="de Vries R.P."/>
            <person name="Dhillon B."/>
            <person name="Ganley A.R."/>
            <person name="Griffiths S.A."/>
            <person name="Guo Y."/>
            <person name="Hamelin R.C."/>
            <person name="Henrissat B."/>
            <person name="Kabir M.S."/>
            <person name="Jashni M.K."/>
            <person name="Kema G."/>
            <person name="Klaubauf S."/>
            <person name="Lapidus A."/>
            <person name="Levasseur A."/>
            <person name="Lindquist E."/>
            <person name="Mehrabi R."/>
            <person name="Ohm R.A."/>
            <person name="Owen T.J."/>
            <person name="Salamov A."/>
            <person name="Schwelm A."/>
            <person name="Schijlen E."/>
            <person name="Sun H."/>
            <person name="van den Burg H.A."/>
            <person name="van Ham R.C.H.J."/>
            <person name="Zhang S."/>
            <person name="Goodwin S.B."/>
            <person name="Grigoriev I.V."/>
            <person name="Collemare J."/>
            <person name="Bradshaw R.E."/>
        </authorList>
    </citation>
    <scope>NUCLEOTIDE SEQUENCE [LARGE SCALE GENOMIC DNA]</scope>
    <source>
        <strain evidence="3">NZE10 / CBS 128990</strain>
    </source>
</reference>
<evidence type="ECO:0000313" key="3">
    <source>
        <dbReference type="Proteomes" id="UP000016933"/>
    </source>
</evidence>
<dbReference type="AlphaFoldDB" id="N1PLL4"/>
<feature type="transmembrane region" description="Helical" evidence="1">
    <location>
        <begin position="100"/>
        <end position="123"/>
    </location>
</feature>
<dbReference type="OMA" id="YMFCALT"/>
<dbReference type="STRING" id="675120.N1PLL4"/>
<sequence length="498" mass="54921">MLEFPSPRNNWRLDIVSILAVLGESNVKVNGHLITAQWTCLLPRLMPAPQGLLAEKHMKRMPLEDDVLRCGLYVGELTIKWDDDTLSEEDRRSPAIASRLLSAISIIAMISSMVSLGLLIWAALTSDGVAVLGIIVMSFAAPVLCAGSRYHLRIPARAGGVTPPENVVFRTRDGAFTVVHCNEDIARLLCFSPEAPAYTMDVYTNRLSRDVVGGLMSIVSISLFGNCSWTMQVAYAFLNVSYWVAAILPERHSWRFDTLIITTQERIRKASFTAAFWVAMNRSRTTSWVKASRAIPDTRVWDGWLQEAGRNINESPDAWDSHDAFGRLLRANMEKCMNVVGDDAVHDAMTMSRGPVWNLNNKIDLHTVGIHVGFPAANKVALQSLVTVQSSSTRNALVLQSHISATMDDLGLMENVLKPEVEQFLECRHTGQSVDSNAATKSSLLGNDIAAQGLMTLLSSGGIDHLPFQKLEVKVMDDVSDMRAKQAYESFDAAQTAF</sequence>
<dbReference type="EMBL" id="KB446539">
    <property type="protein sequence ID" value="EME43918.1"/>
    <property type="molecule type" value="Genomic_DNA"/>
</dbReference>
<keyword evidence="1" id="KW-0472">Membrane</keyword>
<dbReference type="OrthoDB" id="5412502at2759"/>
<name>N1PLL4_DOTSN</name>
<organism evidence="2 3">
    <name type="scientific">Dothistroma septosporum (strain NZE10 / CBS 128990)</name>
    <name type="common">Red band needle blight fungus</name>
    <name type="synonym">Mycosphaerella pini</name>
    <dbReference type="NCBI Taxonomy" id="675120"/>
    <lineage>
        <taxon>Eukaryota</taxon>
        <taxon>Fungi</taxon>
        <taxon>Dikarya</taxon>
        <taxon>Ascomycota</taxon>
        <taxon>Pezizomycotina</taxon>
        <taxon>Dothideomycetes</taxon>
        <taxon>Dothideomycetidae</taxon>
        <taxon>Mycosphaerellales</taxon>
        <taxon>Mycosphaerellaceae</taxon>
        <taxon>Dothistroma</taxon>
    </lineage>
</organism>
<gene>
    <name evidence="2" type="ORF">DOTSEDRAFT_79851</name>
</gene>
<reference evidence="2 3" key="2">
    <citation type="journal article" date="2012" name="PLoS Pathog.">
        <title>Diverse lifestyles and strategies of plant pathogenesis encoded in the genomes of eighteen Dothideomycetes fungi.</title>
        <authorList>
            <person name="Ohm R.A."/>
            <person name="Feau N."/>
            <person name="Henrissat B."/>
            <person name="Schoch C.L."/>
            <person name="Horwitz B.A."/>
            <person name="Barry K.W."/>
            <person name="Condon B.J."/>
            <person name="Copeland A.C."/>
            <person name="Dhillon B."/>
            <person name="Glaser F."/>
            <person name="Hesse C.N."/>
            <person name="Kosti I."/>
            <person name="LaButti K."/>
            <person name="Lindquist E.A."/>
            <person name="Lucas S."/>
            <person name="Salamov A.A."/>
            <person name="Bradshaw R.E."/>
            <person name="Ciuffetti L."/>
            <person name="Hamelin R.C."/>
            <person name="Kema G.H.J."/>
            <person name="Lawrence C."/>
            <person name="Scott J.A."/>
            <person name="Spatafora J.W."/>
            <person name="Turgeon B.G."/>
            <person name="de Wit P.J.G.M."/>
            <person name="Zhong S."/>
            <person name="Goodwin S.B."/>
            <person name="Grigoriev I.V."/>
        </authorList>
    </citation>
    <scope>NUCLEOTIDE SEQUENCE [LARGE SCALE GENOMIC DNA]</scope>
    <source>
        <strain evidence="3">NZE10 / CBS 128990</strain>
    </source>
</reference>
<dbReference type="Proteomes" id="UP000016933">
    <property type="component" value="Unassembled WGS sequence"/>
</dbReference>
<keyword evidence="1" id="KW-1133">Transmembrane helix</keyword>
<dbReference type="HOGENOM" id="CLU_547480_0_0_1"/>
<dbReference type="eggNOG" id="ENOG502SI3B">
    <property type="taxonomic scope" value="Eukaryota"/>
</dbReference>
<protein>
    <submittedName>
        <fullName evidence="2">Uncharacterized protein</fullName>
    </submittedName>
</protein>
<evidence type="ECO:0000313" key="2">
    <source>
        <dbReference type="EMBL" id="EME43918.1"/>
    </source>
</evidence>
<accession>N1PLL4</accession>
<evidence type="ECO:0000256" key="1">
    <source>
        <dbReference type="SAM" id="Phobius"/>
    </source>
</evidence>
<keyword evidence="3" id="KW-1185">Reference proteome</keyword>